<dbReference type="AlphaFoldDB" id="A0A0D0A0L2"/>
<accession>A0A0D0A0L2</accession>
<gene>
    <name evidence="1" type="ORF">PISMIDRAFT_342248</name>
</gene>
<proteinExistence type="predicted"/>
<reference evidence="1 2" key="1">
    <citation type="submission" date="2014-04" db="EMBL/GenBank/DDBJ databases">
        <authorList>
            <consortium name="DOE Joint Genome Institute"/>
            <person name="Kuo A."/>
            <person name="Kohler A."/>
            <person name="Costa M.D."/>
            <person name="Nagy L.G."/>
            <person name="Floudas D."/>
            <person name="Copeland A."/>
            <person name="Barry K.W."/>
            <person name="Cichocki N."/>
            <person name="Veneault-Fourrey C."/>
            <person name="LaButti K."/>
            <person name="Lindquist E.A."/>
            <person name="Lipzen A."/>
            <person name="Lundell T."/>
            <person name="Morin E."/>
            <person name="Murat C."/>
            <person name="Sun H."/>
            <person name="Tunlid A."/>
            <person name="Henrissat B."/>
            <person name="Grigoriev I.V."/>
            <person name="Hibbett D.S."/>
            <person name="Martin F."/>
            <person name="Nordberg H.P."/>
            <person name="Cantor M.N."/>
            <person name="Hua S.X."/>
        </authorList>
    </citation>
    <scope>NUCLEOTIDE SEQUENCE [LARGE SCALE GENOMIC DNA]</scope>
    <source>
        <strain evidence="1 2">441</strain>
    </source>
</reference>
<reference evidence="2" key="2">
    <citation type="submission" date="2015-01" db="EMBL/GenBank/DDBJ databases">
        <title>Evolutionary Origins and Diversification of the Mycorrhizal Mutualists.</title>
        <authorList>
            <consortium name="DOE Joint Genome Institute"/>
            <consortium name="Mycorrhizal Genomics Consortium"/>
            <person name="Kohler A."/>
            <person name="Kuo A."/>
            <person name="Nagy L.G."/>
            <person name="Floudas D."/>
            <person name="Copeland A."/>
            <person name="Barry K.W."/>
            <person name="Cichocki N."/>
            <person name="Veneault-Fourrey C."/>
            <person name="LaButti K."/>
            <person name="Lindquist E.A."/>
            <person name="Lipzen A."/>
            <person name="Lundell T."/>
            <person name="Morin E."/>
            <person name="Murat C."/>
            <person name="Riley R."/>
            <person name="Ohm R."/>
            <person name="Sun H."/>
            <person name="Tunlid A."/>
            <person name="Henrissat B."/>
            <person name="Grigoriev I.V."/>
            <person name="Hibbett D.S."/>
            <person name="Martin F."/>
        </authorList>
    </citation>
    <scope>NUCLEOTIDE SEQUENCE [LARGE SCALE GENOMIC DNA]</scope>
    <source>
        <strain evidence="2">441</strain>
    </source>
</reference>
<protein>
    <submittedName>
        <fullName evidence="1">Uncharacterized protein</fullName>
    </submittedName>
</protein>
<dbReference type="HOGENOM" id="CLU_2292785_0_0_1"/>
<sequence length="101" mass="11203">MAHKCSWRREDKSLPSQNICGAVHGCMKFPMVPSPGAKAIDNGCGCSGSGLNYRGTLDSFRLHIEFQVDHPRPTFQVFGTSFVRRVFVGHLIILFDCCKEG</sequence>
<keyword evidence="2" id="KW-1185">Reference proteome</keyword>
<dbReference type="Proteomes" id="UP000054018">
    <property type="component" value="Unassembled WGS sequence"/>
</dbReference>
<name>A0A0D0A0L2_9AGAM</name>
<dbReference type="EMBL" id="KN833707">
    <property type="protein sequence ID" value="KIK25608.1"/>
    <property type="molecule type" value="Genomic_DNA"/>
</dbReference>
<organism evidence="1 2">
    <name type="scientific">Pisolithus microcarpus 441</name>
    <dbReference type="NCBI Taxonomy" id="765257"/>
    <lineage>
        <taxon>Eukaryota</taxon>
        <taxon>Fungi</taxon>
        <taxon>Dikarya</taxon>
        <taxon>Basidiomycota</taxon>
        <taxon>Agaricomycotina</taxon>
        <taxon>Agaricomycetes</taxon>
        <taxon>Agaricomycetidae</taxon>
        <taxon>Boletales</taxon>
        <taxon>Sclerodermatineae</taxon>
        <taxon>Pisolithaceae</taxon>
        <taxon>Pisolithus</taxon>
    </lineage>
</organism>
<evidence type="ECO:0000313" key="2">
    <source>
        <dbReference type="Proteomes" id="UP000054018"/>
    </source>
</evidence>
<evidence type="ECO:0000313" key="1">
    <source>
        <dbReference type="EMBL" id="KIK25608.1"/>
    </source>
</evidence>